<dbReference type="KEGG" id="achh:ABFG95_05955"/>
<proteinExistence type="predicted"/>
<protein>
    <submittedName>
        <fullName evidence="1">Uncharacterized protein</fullName>
    </submittedName>
</protein>
<sequence length="364" mass="40556">MSLADQADLIKYLNATRARQNSFSFGTVRAILNEKFGVPTAQGWDLLIQRYQAISPTHKDLQPALAGAKEAHKASILYGNRALTIFEVPHSVAGVMLRTCQKLVNTQSVFAASYPFPVDRSTLERSSWNAEFVKFVRNTEDNSVRLIACSKRAYRERKTIDVGSLTAAASQALGSYDEVIGVTSGYVQAYDSVVIRPSGRIEIHIDMCCPMPLAESDIIQFMKYYIDVLNTAFPPPPNQQKHLYRPLNLFGLVQAFYDDNDGKVRNLGHATGTNSVKQERMRNRKDDLRLEPFHRKGLAAIESTDLYSIEKTWGGELSSVFPSVTLPGKFSMAGDIDARIDYAIVGNCSGKIDFDQTVARLRET</sequence>
<accession>A0AAU7LDN4</accession>
<evidence type="ECO:0000313" key="1">
    <source>
        <dbReference type="EMBL" id="XBP00019.1"/>
    </source>
</evidence>
<name>A0AAU7LDN4_9BURK</name>
<dbReference type="EMBL" id="CP157584">
    <property type="protein sequence ID" value="XBP00019.1"/>
    <property type="molecule type" value="Genomic_DNA"/>
</dbReference>
<organism evidence="1">
    <name type="scientific">Achromobacter sp. HNDS-1</name>
    <dbReference type="NCBI Taxonomy" id="3151598"/>
    <lineage>
        <taxon>Bacteria</taxon>
        <taxon>Pseudomonadati</taxon>
        <taxon>Pseudomonadota</taxon>
        <taxon>Betaproteobacteria</taxon>
        <taxon>Burkholderiales</taxon>
        <taxon>Alcaligenaceae</taxon>
        <taxon>Achromobacter</taxon>
    </lineage>
</organism>
<dbReference type="AlphaFoldDB" id="A0AAU7LDN4"/>
<gene>
    <name evidence="1" type="ORF">ABFG95_05955</name>
</gene>
<reference evidence="1" key="1">
    <citation type="submission" date="2024-05" db="EMBL/GenBank/DDBJ databases">
        <title>Transcriptome analysis of the degradation process of organic nitrogen by two heterotrophic nitrifying and aerobic denitrifying bacteria, Achromobacter sp. HNDS-1 and Enterobacter sp. HNDS-6.</title>
        <authorList>
            <person name="Huang Y."/>
        </authorList>
    </citation>
    <scope>NUCLEOTIDE SEQUENCE</scope>
    <source>
        <strain evidence="1">HNDS-1</strain>
    </source>
</reference>
<dbReference type="RefSeq" id="WP_348995567.1">
    <property type="nucleotide sequence ID" value="NZ_CP157584.1"/>
</dbReference>